<dbReference type="EMBL" id="JARBJD010000075">
    <property type="protein sequence ID" value="KAK2954674.1"/>
    <property type="molecule type" value="Genomic_DNA"/>
</dbReference>
<feature type="region of interest" description="Disordered" evidence="2">
    <location>
        <begin position="780"/>
        <end position="872"/>
    </location>
</feature>
<feature type="region of interest" description="Disordered" evidence="2">
    <location>
        <begin position="401"/>
        <end position="513"/>
    </location>
</feature>
<evidence type="ECO:0000313" key="4">
    <source>
        <dbReference type="Proteomes" id="UP001281761"/>
    </source>
</evidence>
<name>A0ABQ9XT62_9EUKA</name>
<feature type="compositionally biased region" description="Low complexity" evidence="2">
    <location>
        <begin position="818"/>
        <end position="829"/>
    </location>
</feature>
<evidence type="ECO:0000313" key="3">
    <source>
        <dbReference type="EMBL" id="KAK2954674.1"/>
    </source>
</evidence>
<reference evidence="3 4" key="1">
    <citation type="journal article" date="2022" name="bioRxiv">
        <title>Genomics of Preaxostyla Flagellates Illuminates Evolutionary Transitions and the Path Towards Mitochondrial Loss.</title>
        <authorList>
            <person name="Novak L.V.F."/>
            <person name="Treitli S.C."/>
            <person name="Pyrih J."/>
            <person name="Halakuc P."/>
            <person name="Pipaliya S.V."/>
            <person name="Vacek V."/>
            <person name="Brzon O."/>
            <person name="Soukal P."/>
            <person name="Eme L."/>
            <person name="Dacks J.B."/>
            <person name="Karnkowska A."/>
            <person name="Elias M."/>
            <person name="Hampl V."/>
        </authorList>
    </citation>
    <scope>NUCLEOTIDE SEQUENCE [LARGE SCALE GENOMIC DNA]</scope>
    <source>
        <strain evidence="3">NAU3</strain>
        <tissue evidence="3">Gut</tissue>
    </source>
</reference>
<feature type="compositionally biased region" description="Basic and acidic residues" evidence="2">
    <location>
        <begin position="125"/>
        <end position="136"/>
    </location>
</feature>
<feature type="compositionally biased region" description="Low complexity" evidence="2">
    <location>
        <begin position="599"/>
        <end position="611"/>
    </location>
</feature>
<feature type="compositionally biased region" description="Polar residues" evidence="2">
    <location>
        <begin position="306"/>
        <end position="344"/>
    </location>
</feature>
<dbReference type="Proteomes" id="UP001281761">
    <property type="component" value="Unassembled WGS sequence"/>
</dbReference>
<accession>A0ABQ9XT62</accession>
<feature type="compositionally biased region" description="Basic and acidic residues" evidence="2">
    <location>
        <begin position="780"/>
        <end position="791"/>
    </location>
</feature>
<sequence length="952" mass="107381">MQRLLLLEQRDIEDWKRRREDKQKIDKNFAERLAYIRENPEPIVQPSSTNINDDALQNSVEDTHESDDQLETDVESSPISQIPIDPSQFNDRINFQSPFKQQVQEDSDGDNNSNSEDPHQTSINEDDRATPEEEKQSFFVPLSNTSLPTFKREDIAAYYAKKEKERKEKKKQDKASKIEHTQTELEQKVALLTSGLESYQTMTSSLEEEIRLLEERIKSETEMQGWEQTEWNHFLEQMNNKTELLENQTTEVVERGEDEEFLANQKIDQLSKREIEHRRDIISQRRKDYEDKGSCTQFEDPGIHPSNMQPHSRLHAQSPTKTMTTESFHSTASSDISSLRSSHFASPPIPTKSHSPPLKSTQPPPALYASLTKSSPENPVQMSYSQFLSCFSFSPSGKLLKTSFPSDKKNQRDRRGSTRSSVHSKRQPEKPTFRDTLAQIHSRSDERNRTFRTGMVSEAAQTSSIAPSPLHPTSPPTSLKTFTSPTQSQPLATKRSSSAFARTSQTLRNSTIGRPTTLAPLLYHSRQFSSNPESSQAIPFRPFSTLIPSTSPLRSATFSSSSAGGCLLSELSKLSSDLSISRSVSSVKHPNQSNNFIHPVSPQQSSPLSHPSSPPPYQSTDEPKLIQPPPESLQNLPMPSVSSISFSAMTGLKSALTTAEQHLQAAQDRRAWLTQEREKQEAKVEGMEERRIRLTAEKEELAQLLQSKLSDLESKILVQTRSDKQWAKGETDLLTAMTNSTNALSELQLCVLKRKNDERRKEEEFRKDLKHRMILLEEEATKEAEQRKRQFESMGIQTDPPPQTPPPTIVEEVQPETLSSLLDSPSGHSSELEDDTHTKPDAVVSQKVLETDSQSILSMPDTPIEPPSPEMSQVDIAPLSPPRVLPPITLTDLSSHVQDVPVQSYTSDALFEQIDVLLALKPILEKRKTGTGTFDTLHLILTHFATLLNRSR</sequence>
<feature type="compositionally biased region" description="Basic and acidic residues" evidence="2">
    <location>
        <begin position="406"/>
        <end position="416"/>
    </location>
</feature>
<keyword evidence="1" id="KW-0175">Coiled coil</keyword>
<keyword evidence="4" id="KW-1185">Reference proteome</keyword>
<feature type="region of interest" description="Disordered" evidence="2">
    <location>
        <begin position="585"/>
        <end position="639"/>
    </location>
</feature>
<feature type="coiled-coil region" evidence="1">
    <location>
        <begin position="649"/>
        <end position="715"/>
    </location>
</feature>
<gene>
    <name evidence="3" type="ORF">BLNAU_10329</name>
</gene>
<feature type="region of interest" description="Disordered" evidence="2">
    <location>
        <begin position="283"/>
        <end position="376"/>
    </location>
</feature>
<feature type="compositionally biased region" description="Polar residues" evidence="2">
    <location>
        <begin position="352"/>
        <end position="361"/>
    </location>
</feature>
<proteinExistence type="predicted"/>
<comment type="caution">
    <text evidence="3">The sequence shown here is derived from an EMBL/GenBank/DDBJ whole genome shotgun (WGS) entry which is preliminary data.</text>
</comment>
<evidence type="ECO:0000256" key="2">
    <source>
        <dbReference type="SAM" id="MobiDB-lite"/>
    </source>
</evidence>
<feature type="compositionally biased region" description="Polar residues" evidence="2">
    <location>
        <begin position="480"/>
        <end position="513"/>
    </location>
</feature>
<organism evidence="3 4">
    <name type="scientific">Blattamonas nauphoetae</name>
    <dbReference type="NCBI Taxonomy" id="2049346"/>
    <lineage>
        <taxon>Eukaryota</taxon>
        <taxon>Metamonada</taxon>
        <taxon>Preaxostyla</taxon>
        <taxon>Oxymonadida</taxon>
        <taxon>Blattamonas</taxon>
    </lineage>
</organism>
<feature type="compositionally biased region" description="Low complexity" evidence="2">
    <location>
        <begin position="76"/>
        <end position="88"/>
    </location>
</feature>
<feature type="compositionally biased region" description="Polar residues" evidence="2">
    <location>
        <begin position="45"/>
        <end position="60"/>
    </location>
</feature>
<feature type="compositionally biased region" description="Basic and acidic residues" evidence="2">
    <location>
        <begin position="283"/>
        <end position="293"/>
    </location>
</feature>
<protein>
    <submittedName>
        <fullName evidence="3">Uncharacterized protein</fullName>
    </submittedName>
</protein>
<feature type="region of interest" description="Disordered" evidence="2">
    <location>
        <begin position="38"/>
        <end position="143"/>
    </location>
</feature>
<evidence type="ECO:0000256" key="1">
    <source>
        <dbReference type="SAM" id="Coils"/>
    </source>
</evidence>
<feature type="compositionally biased region" description="Pro residues" evidence="2">
    <location>
        <begin position="799"/>
        <end position="808"/>
    </location>
</feature>
<feature type="compositionally biased region" description="Polar residues" evidence="2">
    <location>
        <begin position="89"/>
        <end position="104"/>
    </location>
</feature>